<protein>
    <submittedName>
        <fullName evidence="1">Uncharacterized protein</fullName>
    </submittedName>
</protein>
<evidence type="ECO:0000313" key="2">
    <source>
        <dbReference type="Proteomes" id="UP000799438"/>
    </source>
</evidence>
<evidence type="ECO:0000313" key="1">
    <source>
        <dbReference type="EMBL" id="KAF2136366.1"/>
    </source>
</evidence>
<gene>
    <name evidence="1" type="ORF">K452DRAFT_137815</name>
</gene>
<keyword evidence="2" id="KW-1185">Reference proteome</keyword>
<dbReference type="EMBL" id="ML995523">
    <property type="protein sequence ID" value="KAF2136366.1"/>
    <property type="molecule type" value="Genomic_DNA"/>
</dbReference>
<dbReference type="Proteomes" id="UP000799438">
    <property type="component" value="Unassembled WGS sequence"/>
</dbReference>
<accession>A0A6A6AXN4</accession>
<dbReference type="AlphaFoldDB" id="A0A6A6AXN4"/>
<proteinExistence type="predicted"/>
<dbReference type="RefSeq" id="XP_033392084.1">
    <property type="nucleotide sequence ID" value="XM_033535356.1"/>
</dbReference>
<dbReference type="GeneID" id="54292850"/>
<name>A0A6A6AXN4_9PEZI</name>
<reference evidence="1" key="1">
    <citation type="journal article" date="2020" name="Stud. Mycol.">
        <title>101 Dothideomycetes genomes: a test case for predicting lifestyles and emergence of pathogens.</title>
        <authorList>
            <person name="Haridas S."/>
            <person name="Albert R."/>
            <person name="Binder M."/>
            <person name="Bloem J."/>
            <person name="Labutti K."/>
            <person name="Salamov A."/>
            <person name="Andreopoulos B."/>
            <person name="Baker S."/>
            <person name="Barry K."/>
            <person name="Bills G."/>
            <person name="Bluhm B."/>
            <person name="Cannon C."/>
            <person name="Castanera R."/>
            <person name="Culley D."/>
            <person name="Daum C."/>
            <person name="Ezra D."/>
            <person name="Gonzalez J."/>
            <person name="Henrissat B."/>
            <person name="Kuo A."/>
            <person name="Liang C."/>
            <person name="Lipzen A."/>
            <person name="Lutzoni F."/>
            <person name="Magnuson J."/>
            <person name="Mondo S."/>
            <person name="Nolan M."/>
            <person name="Ohm R."/>
            <person name="Pangilinan J."/>
            <person name="Park H.-J."/>
            <person name="Ramirez L."/>
            <person name="Alfaro M."/>
            <person name="Sun H."/>
            <person name="Tritt A."/>
            <person name="Yoshinaga Y."/>
            <person name="Zwiers L.-H."/>
            <person name="Turgeon B."/>
            <person name="Goodwin S."/>
            <person name="Spatafora J."/>
            <person name="Crous P."/>
            <person name="Grigoriev I."/>
        </authorList>
    </citation>
    <scope>NUCLEOTIDE SEQUENCE</scope>
    <source>
        <strain evidence="1">CBS 121167</strain>
    </source>
</reference>
<organism evidence="1 2">
    <name type="scientific">Aplosporella prunicola CBS 121167</name>
    <dbReference type="NCBI Taxonomy" id="1176127"/>
    <lineage>
        <taxon>Eukaryota</taxon>
        <taxon>Fungi</taxon>
        <taxon>Dikarya</taxon>
        <taxon>Ascomycota</taxon>
        <taxon>Pezizomycotina</taxon>
        <taxon>Dothideomycetes</taxon>
        <taxon>Dothideomycetes incertae sedis</taxon>
        <taxon>Botryosphaeriales</taxon>
        <taxon>Aplosporellaceae</taxon>
        <taxon>Aplosporella</taxon>
    </lineage>
</organism>
<sequence>MPSSLGKSSFISSARPSSPYGLMLNICLGTPINLLAHGVAICPGRTSSQSANLSPSLQQGFSILTIGGCHHYKANSHLSQQGLAVNLRVPSTCSNLSSFVQTRSNSIKPNWGLPSLHGMHHNTHNKTSLSTYACLQHIPILSPWERQRLVLPKSKTTNYNICKVSLSSLCVPSTPTSSLALGKGKGRS</sequence>